<dbReference type="VEuPathDB" id="VectorBase:GPAI024226"/>
<evidence type="ECO:0000256" key="1">
    <source>
        <dbReference type="ARBA" id="ARBA00022670"/>
    </source>
</evidence>
<dbReference type="InterPro" id="IPR050430">
    <property type="entry name" value="Peptidase_S1"/>
</dbReference>
<dbReference type="Gene3D" id="2.40.10.10">
    <property type="entry name" value="Trypsin-like serine proteases"/>
    <property type="match status" value="1"/>
</dbReference>
<dbReference type="GO" id="GO:0004252">
    <property type="term" value="F:serine-type endopeptidase activity"/>
    <property type="evidence" value="ECO:0007669"/>
    <property type="project" value="InterPro"/>
</dbReference>
<sequence length="407" mass="47328">MISISCGKASSVVEVKEKIQRENCKVYEYIEKSTERRKTIPCIQSCCGIYDERMFVACVLLLYSVCSTRTKAETKEHVWTVSRSVSVFKFLGSFNAFCLLVESYFDALDELDAEERIVGGSNVPSEEYVPYQVSMQYFTRNQYRHFCGGSIVSPTRVLTAAHYVYEQNPERLTVVTGIRDLRDKTGQRSQVKGYVVHENYEQFSVVIERCHSQVEVLQRLPYTTITNEECKERMRGGKGACNEQYFYKQINYITILLPVTIRKSTSSGCVSGGMLDEVVDEKCVLNFGINSRFKKASAMFELKLNFAYHRIETGKSHLDERERERERERKLEHRERINLLISMILRYFDFSSLDFQDFIFLLVQFMPFGNLSSGLRFYKKLIDTDHAELTGREVNLEKRECLEYLTV</sequence>
<protein>
    <recommendedName>
        <fullName evidence="6">Lectizyme</fullName>
    </recommendedName>
    <alternativeName>
        <fullName evidence="7">Proteolytic lectin</fullName>
    </alternativeName>
</protein>
<keyword evidence="10" id="KW-1185">Reference proteome</keyword>
<organism evidence="9 10">
    <name type="scientific">Glossina pallidipes</name>
    <name type="common">Tsetse fly</name>
    <dbReference type="NCBI Taxonomy" id="7398"/>
    <lineage>
        <taxon>Eukaryota</taxon>
        <taxon>Metazoa</taxon>
        <taxon>Ecdysozoa</taxon>
        <taxon>Arthropoda</taxon>
        <taxon>Hexapoda</taxon>
        <taxon>Insecta</taxon>
        <taxon>Pterygota</taxon>
        <taxon>Neoptera</taxon>
        <taxon>Endopterygota</taxon>
        <taxon>Diptera</taxon>
        <taxon>Brachycera</taxon>
        <taxon>Muscomorpha</taxon>
        <taxon>Hippoboscoidea</taxon>
        <taxon>Glossinidae</taxon>
        <taxon>Glossina</taxon>
    </lineage>
</organism>
<dbReference type="EnsemblMetazoa" id="GPAI024226-RA">
    <property type="protein sequence ID" value="GPAI024226-PA"/>
    <property type="gene ID" value="GPAI024226"/>
</dbReference>
<keyword evidence="3" id="KW-0720">Serine protease</keyword>
<dbReference type="InterPro" id="IPR043504">
    <property type="entry name" value="Peptidase_S1_PA_chymotrypsin"/>
</dbReference>
<name>A0A1A9ZTA7_GLOPL</name>
<dbReference type="InterPro" id="IPR001254">
    <property type="entry name" value="Trypsin_dom"/>
</dbReference>
<evidence type="ECO:0000313" key="10">
    <source>
        <dbReference type="Proteomes" id="UP000092445"/>
    </source>
</evidence>
<dbReference type="PANTHER" id="PTHR24276:SF98">
    <property type="entry name" value="FI18310P1-RELATED"/>
    <property type="match status" value="1"/>
</dbReference>
<reference evidence="10" key="1">
    <citation type="submission" date="2014-03" db="EMBL/GenBank/DDBJ databases">
        <authorList>
            <person name="Aksoy S."/>
            <person name="Warren W."/>
            <person name="Wilson R.K."/>
        </authorList>
    </citation>
    <scope>NUCLEOTIDE SEQUENCE [LARGE SCALE GENOMIC DNA]</scope>
    <source>
        <strain evidence="10">IAEA</strain>
    </source>
</reference>
<evidence type="ECO:0000256" key="3">
    <source>
        <dbReference type="ARBA" id="ARBA00022825"/>
    </source>
</evidence>
<dbReference type="SUPFAM" id="SSF50494">
    <property type="entry name" value="Trypsin-like serine proteases"/>
    <property type="match status" value="1"/>
</dbReference>
<evidence type="ECO:0000256" key="7">
    <source>
        <dbReference type="ARBA" id="ARBA00077177"/>
    </source>
</evidence>
<evidence type="ECO:0000256" key="6">
    <source>
        <dbReference type="ARBA" id="ARBA00067663"/>
    </source>
</evidence>
<accession>A0A1A9ZTA7</accession>
<dbReference type="PANTHER" id="PTHR24276">
    <property type="entry name" value="POLYSERASE-RELATED"/>
    <property type="match status" value="1"/>
</dbReference>
<evidence type="ECO:0000256" key="4">
    <source>
        <dbReference type="ARBA" id="ARBA00023157"/>
    </source>
</evidence>
<reference evidence="9" key="2">
    <citation type="submission" date="2020-05" db="UniProtKB">
        <authorList>
            <consortium name="EnsemblMetazoa"/>
        </authorList>
    </citation>
    <scope>IDENTIFICATION</scope>
    <source>
        <strain evidence="9">IAEA</strain>
    </source>
</reference>
<dbReference type="GO" id="GO:0006508">
    <property type="term" value="P:proteolysis"/>
    <property type="evidence" value="ECO:0007669"/>
    <property type="project" value="UniProtKB-KW"/>
</dbReference>
<comment type="function">
    <text evidence="5">Protein with lectin and protease activity involved in the establishment of trypanosome infections in tsetse flies. Binds D-glucosamine and agglutinates bloodstream-form trypanosomes and rabbit red blood cells. Capable of inducing transformation of bloodstream-form trypanosomes into procyclic (midgut) forms in vitro.</text>
</comment>
<dbReference type="Pfam" id="PF00089">
    <property type="entry name" value="Trypsin"/>
    <property type="match status" value="1"/>
</dbReference>
<dbReference type="InterPro" id="IPR009003">
    <property type="entry name" value="Peptidase_S1_PA"/>
</dbReference>
<dbReference type="Proteomes" id="UP000092445">
    <property type="component" value="Unassembled WGS sequence"/>
</dbReference>
<keyword evidence="4" id="KW-1015">Disulfide bond</keyword>
<feature type="domain" description="Peptidase S1" evidence="8">
    <location>
        <begin position="117"/>
        <end position="364"/>
    </location>
</feature>
<dbReference type="FunFam" id="2.40.10.10:FF:000068">
    <property type="entry name" value="transmembrane protease serine 2"/>
    <property type="match status" value="1"/>
</dbReference>
<dbReference type="AlphaFoldDB" id="A0A1A9ZTA7"/>
<evidence type="ECO:0000313" key="9">
    <source>
        <dbReference type="EnsemblMetazoa" id="GPAI024226-PA"/>
    </source>
</evidence>
<proteinExistence type="predicted"/>
<evidence type="ECO:0000259" key="8">
    <source>
        <dbReference type="PROSITE" id="PS50240"/>
    </source>
</evidence>
<keyword evidence="2" id="KW-0378">Hydrolase</keyword>
<dbReference type="STRING" id="7398.A0A1A9ZTA7"/>
<evidence type="ECO:0000256" key="2">
    <source>
        <dbReference type="ARBA" id="ARBA00022801"/>
    </source>
</evidence>
<evidence type="ECO:0000256" key="5">
    <source>
        <dbReference type="ARBA" id="ARBA00057221"/>
    </source>
</evidence>
<dbReference type="PROSITE" id="PS50240">
    <property type="entry name" value="TRYPSIN_DOM"/>
    <property type="match status" value="1"/>
</dbReference>
<keyword evidence="1" id="KW-0645">Protease</keyword>